<proteinExistence type="inferred from homology"/>
<name>A0A0A2EUB6_PORCN</name>
<evidence type="ECO:0000313" key="3">
    <source>
        <dbReference type="EMBL" id="KGN82486.1"/>
    </source>
</evidence>
<dbReference type="PROSITE" id="PS00910">
    <property type="entry name" value="UPF0029"/>
    <property type="match status" value="1"/>
</dbReference>
<dbReference type="Gene3D" id="3.30.230.30">
    <property type="entry name" value="Impact, N-terminal domain"/>
    <property type="match status" value="1"/>
</dbReference>
<organism evidence="3 4">
    <name type="scientific">Porphyromonas cangingivalis</name>
    <dbReference type="NCBI Taxonomy" id="36874"/>
    <lineage>
        <taxon>Bacteria</taxon>
        <taxon>Pseudomonadati</taxon>
        <taxon>Bacteroidota</taxon>
        <taxon>Bacteroidia</taxon>
        <taxon>Bacteroidales</taxon>
        <taxon>Porphyromonadaceae</taxon>
        <taxon>Porphyromonas</taxon>
    </lineage>
</organism>
<evidence type="ECO:0000256" key="1">
    <source>
        <dbReference type="ARBA" id="ARBA00007665"/>
    </source>
</evidence>
<dbReference type="PANTHER" id="PTHR16301">
    <property type="entry name" value="IMPACT-RELATED"/>
    <property type="match status" value="1"/>
</dbReference>
<evidence type="ECO:0000313" key="4">
    <source>
        <dbReference type="Proteomes" id="UP000030125"/>
    </source>
</evidence>
<dbReference type="OrthoDB" id="9813771at2"/>
<dbReference type="InterPro" id="IPR020568">
    <property type="entry name" value="Ribosomal_Su5_D2-typ_SF"/>
</dbReference>
<sequence length="208" mass="23536">MGDLIFSYKTIAASSSGIFTEKRSKFISFAFPISSEEEAAMHIEAIRKEYYDARHVCWAYVCGEKSRVDRLNDDGEPSSTAGKPILGQIHSKELTNTLVVVIRYFGGVKLGTGGLIQAYKAAALEALDAAEIVEHELLTRYVLEFDFDYINPVMMLLRNYGAITIDSDTDVNGYIWTVDVYDRDVERFEQEAETLYKLSVKKKIEEDE</sequence>
<feature type="domain" description="Impact N-terminal" evidence="2">
    <location>
        <begin position="22"/>
        <end position="127"/>
    </location>
</feature>
<comment type="similarity">
    <text evidence="1">Belongs to the IMPACT family.</text>
</comment>
<dbReference type="InterPro" id="IPR020569">
    <property type="entry name" value="UPF0029_Impact_CS"/>
</dbReference>
<protein>
    <recommendedName>
        <fullName evidence="2">Impact N-terminal domain-containing protein</fullName>
    </recommendedName>
</protein>
<dbReference type="PANTHER" id="PTHR16301:SF20">
    <property type="entry name" value="IMPACT FAMILY MEMBER YIGZ"/>
    <property type="match status" value="1"/>
</dbReference>
<dbReference type="GO" id="GO:0006446">
    <property type="term" value="P:regulation of translational initiation"/>
    <property type="evidence" value="ECO:0007669"/>
    <property type="project" value="TreeGrafter"/>
</dbReference>
<reference evidence="3 4" key="1">
    <citation type="submission" date="2014-08" db="EMBL/GenBank/DDBJ databases">
        <title>Porphyromonas cangingivalis strain:COT-109_OH1386 Genome sequencing.</title>
        <authorList>
            <person name="Wallis C."/>
            <person name="Deusch O."/>
            <person name="O'Flynn C."/>
            <person name="Davis I."/>
            <person name="Jospin G."/>
            <person name="Darling A.E."/>
            <person name="Coil D.A."/>
            <person name="Alexiev A."/>
            <person name="Horsfall A."/>
            <person name="Kirkwood N."/>
            <person name="Harris S."/>
            <person name="Eisen J.A."/>
        </authorList>
    </citation>
    <scope>NUCLEOTIDE SEQUENCE [LARGE SCALE GENOMIC DNA]</scope>
    <source>
        <strain evidence="4">COT-109 OH1386</strain>
    </source>
</reference>
<dbReference type="GO" id="GO:0005737">
    <property type="term" value="C:cytoplasm"/>
    <property type="evidence" value="ECO:0007669"/>
    <property type="project" value="TreeGrafter"/>
</dbReference>
<comment type="caution">
    <text evidence="3">The sequence shown here is derived from an EMBL/GenBank/DDBJ whole genome shotgun (WGS) entry which is preliminary data.</text>
</comment>
<dbReference type="RefSeq" id="WP_036850781.1">
    <property type="nucleotide sequence ID" value="NZ_JQJD01000010.1"/>
</dbReference>
<dbReference type="STRING" id="36874.HQ34_05095"/>
<dbReference type="SUPFAM" id="SSF54211">
    <property type="entry name" value="Ribosomal protein S5 domain 2-like"/>
    <property type="match status" value="1"/>
</dbReference>
<dbReference type="AlphaFoldDB" id="A0A0A2EUB6"/>
<dbReference type="Proteomes" id="UP000030125">
    <property type="component" value="Unassembled WGS sequence"/>
</dbReference>
<dbReference type="InterPro" id="IPR036956">
    <property type="entry name" value="Impact_N_sf"/>
</dbReference>
<gene>
    <name evidence="3" type="ORF">HQ35_02715</name>
</gene>
<dbReference type="InterPro" id="IPR023582">
    <property type="entry name" value="Impact"/>
</dbReference>
<dbReference type="EMBL" id="JQJD01000010">
    <property type="protein sequence ID" value="KGN82486.1"/>
    <property type="molecule type" value="Genomic_DNA"/>
</dbReference>
<dbReference type="InterPro" id="IPR001498">
    <property type="entry name" value="Impact_N"/>
</dbReference>
<evidence type="ECO:0000259" key="2">
    <source>
        <dbReference type="Pfam" id="PF01205"/>
    </source>
</evidence>
<dbReference type="eggNOG" id="COG1739">
    <property type="taxonomic scope" value="Bacteria"/>
</dbReference>
<accession>A0A0A2EUB6</accession>
<dbReference type="Pfam" id="PF01205">
    <property type="entry name" value="Impact_N"/>
    <property type="match status" value="1"/>
</dbReference>
<keyword evidence="4" id="KW-1185">Reference proteome</keyword>